<sequence length="155" mass="17347">MDLETPQRFRSSAFRASVTTFTDRQEISRQKCDPAELATFDRPSANLEFVSNLGRTDADLVCVRLVSRRGFYLRRWQRRIPTSLSRPSSTLPSTPNWSFAQCKALAHGRAEIVVRIARDDLGGLNKAVGTDMPGALPSARLSVYLQPCVQTALYK</sequence>
<reference evidence="1 2" key="1">
    <citation type="journal article" date="2024" name="Proc. Natl. Acad. Sci. U.S.A.">
        <title>The evolutionary genomics of adaptation to stress in wild rhizobium bacteria.</title>
        <authorList>
            <person name="Kehlet-Delgado H."/>
            <person name="Montoya A.P."/>
            <person name="Jensen K.T."/>
            <person name="Wendlandt C.E."/>
            <person name="Dexheimer C."/>
            <person name="Roberts M."/>
            <person name="Torres Martinez L."/>
            <person name="Friesen M.L."/>
            <person name="Griffitts J.S."/>
            <person name="Porter S.S."/>
        </authorList>
    </citation>
    <scope>NUCLEOTIDE SEQUENCE [LARGE SCALE GENOMIC DNA]</scope>
    <source>
        <strain evidence="1 2">M0729</strain>
    </source>
</reference>
<dbReference type="EMBL" id="JAMYPJ010000028">
    <property type="protein sequence ID" value="MER8935174.1"/>
    <property type="molecule type" value="Genomic_DNA"/>
</dbReference>
<dbReference type="Proteomes" id="UP001464387">
    <property type="component" value="Unassembled WGS sequence"/>
</dbReference>
<comment type="caution">
    <text evidence="1">The sequence shown here is derived from an EMBL/GenBank/DDBJ whole genome shotgun (WGS) entry which is preliminary data.</text>
</comment>
<protein>
    <submittedName>
        <fullName evidence="1">Uncharacterized protein</fullName>
    </submittedName>
</protein>
<keyword evidence="2" id="KW-1185">Reference proteome</keyword>
<organism evidence="1 2">
    <name type="scientific">Mesorhizobium opportunistum</name>
    <dbReference type="NCBI Taxonomy" id="593909"/>
    <lineage>
        <taxon>Bacteria</taxon>
        <taxon>Pseudomonadati</taxon>
        <taxon>Pseudomonadota</taxon>
        <taxon>Alphaproteobacteria</taxon>
        <taxon>Hyphomicrobiales</taxon>
        <taxon>Phyllobacteriaceae</taxon>
        <taxon>Mesorhizobium</taxon>
    </lineage>
</organism>
<dbReference type="RefSeq" id="WP_287269624.1">
    <property type="nucleotide sequence ID" value="NZ_JAMYMY010000011.1"/>
</dbReference>
<proteinExistence type="predicted"/>
<gene>
    <name evidence="1" type="ORF">NKI33_19615</name>
</gene>
<evidence type="ECO:0000313" key="2">
    <source>
        <dbReference type="Proteomes" id="UP001464387"/>
    </source>
</evidence>
<name>A0ABV1YJ22_9HYPH</name>
<evidence type="ECO:0000313" key="1">
    <source>
        <dbReference type="EMBL" id="MER8935174.1"/>
    </source>
</evidence>
<accession>A0ABV1YJ22</accession>